<protein>
    <recommendedName>
        <fullName evidence="8">Inner membrane protein CbrB</fullName>
    </recommendedName>
</protein>
<keyword evidence="6 9" id="KW-0472">Membrane</keyword>
<evidence type="ECO:0000256" key="1">
    <source>
        <dbReference type="ARBA" id="ARBA00004429"/>
    </source>
</evidence>
<evidence type="ECO:0000256" key="8">
    <source>
        <dbReference type="ARBA" id="ARBA00093791"/>
    </source>
</evidence>
<evidence type="ECO:0000256" key="2">
    <source>
        <dbReference type="ARBA" id="ARBA00022475"/>
    </source>
</evidence>
<evidence type="ECO:0000256" key="6">
    <source>
        <dbReference type="ARBA" id="ARBA00023136"/>
    </source>
</evidence>
<keyword evidence="11" id="KW-1185">Reference proteome</keyword>
<dbReference type="RefSeq" id="WP_135323491.1">
    <property type="nucleotide sequence ID" value="NZ_CP038469.1"/>
</dbReference>
<evidence type="ECO:0000313" key="10">
    <source>
        <dbReference type="EMBL" id="QBX81627.1"/>
    </source>
</evidence>
<comment type="subcellular location">
    <subcellularLocation>
        <location evidence="1">Cell inner membrane</location>
        <topology evidence="1">Multi-pass membrane protein</topology>
    </subcellularLocation>
</comment>
<feature type="transmembrane region" description="Helical" evidence="9">
    <location>
        <begin position="45"/>
        <end position="71"/>
    </location>
</feature>
<evidence type="ECO:0000256" key="5">
    <source>
        <dbReference type="ARBA" id="ARBA00022989"/>
    </source>
</evidence>
<gene>
    <name evidence="10" type="ORF">E4Z61_15155</name>
</gene>
<dbReference type="InterPro" id="IPR058975">
    <property type="entry name" value="CbrB"/>
</dbReference>
<keyword evidence="4 9" id="KW-0812">Transmembrane</keyword>
<evidence type="ECO:0000256" key="9">
    <source>
        <dbReference type="SAM" id="Phobius"/>
    </source>
</evidence>
<dbReference type="EMBL" id="CP038469">
    <property type="protein sequence ID" value="QBX81627.1"/>
    <property type="molecule type" value="Genomic_DNA"/>
</dbReference>
<reference evidence="10 11" key="1">
    <citation type="submission" date="2019-03" db="EMBL/GenBank/DDBJ databases">
        <title>Complete genome sequence of Citrobacter sp. SNU WT2 isolated from diseased rainbow trout.</title>
        <authorList>
            <person name="Oh W.T."/>
            <person name="Park S.C."/>
        </authorList>
    </citation>
    <scope>NUCLEOTIDE SEQUENCE [LARGE SCALE GENOMIC DNA]</scope>
    <source>
        <strain evidence="10 11">SNU WT2</strain>
    </source>
</reference>
<keyword evidence="5 9" id="KW-1133">Transmembrane helix</keyword>
<evidence type="ECO:0000256" key="7">
    <source>
        <dbReference type="ARBA" id="ARBA00093772"/>
    </source>
</evidence>
<evidence type="ECO:0000256" key="4">
    <source>
        <dbReference type="ARBA" id="ARBA00022692"/>
    </source>
</evidence>
<dbReference type="Pfam" id="PF26516">
    <property type="entry name" value="CBRB"/>
    <property type="match status" value="1"/>
</dbReference>
<feature type="transmembrane region" description="Helical" evidence="9">
    <location>
        <begin position="12"/>
        <end position="33"/>
    </location>
</feature>
<organism evidence="10 11">
    <name type="scientific">Citrobacter tructae</name>
    <dbReference type="NCBI Taxonomy" id="2562449"/>
    <lineage>
        <taxon>Bacteria</taxon>
        <taxon>Pseudomonadati</taxon>
        <taxon>Pseudomonadota</taxon>
        <taxon>Gammaproteobacteria</taxon>
        <taxon>Enterobacterales</taxon>
        <taxon>Enterobacteriaceae</taxon>
        <taxon>Citrobacter</taxon>
    </lineage>
</organism>
<accession>A0ABX5T579</accession>
<name>A0ABX5T579_9ENTR</name>
<keyword evidence="2" id="KW-1003">Cell membrane</keyword>
<keyword evidence="3" id="KW-0997">Cell inner membrane</keyword>
<feature type="transmembrane region" description="Helical" evidence="9">
    <location>
        <begin position="83"/>
        <end position="102"/>
    </location>
</feature>
<evidence type="ECO:0000256" key="3">
    <source>
        <dbReference type="ARBA" id="ARBA00022519"/>
    </source>
</evidence>
<sequence>MTRTRRIIHHASWFTLLGPFIGMLLTIIGLMCITSDSAMRLLADILHMFSLFITLTWIIGAIPALLTGIIVANLPVGIYLCRWLRALAGSTIGGTIALLYEFMPHGLTVRSLFNHNFMWLVVVAGLFAGGILSWLAPALPGKGKQK</sequence>
<evidence type="ECO:0000313" key="11">
    <source>
        <dbReference type="Proteomes" id="UP000296284"/>
    </source>
</evidence>
<dbReference type="Proteomes" id="UP000296284">
    <property type="component" value="Chromosome"/>
</dbReference>
<feature type="transmembrane region" description="Helical" evidence="9">
    <location>
        <begin position="117"/>
        <end position="136"/>
    </location>
</feature>
<proteinExistence type="inferred from homology"/>
<comment type="similarity">
    <text evidence="7">Belongs to the CbrB family.</text>
</comment>